<dbReference type="Gene3D" id="3.40.50.1820">
    <property type="entry name" value="alpha/beta hydrolase"/>
    <property type="match status" value="1"/>
</dbReference>
<dbReference type="SUPFAM" id="SSF53474">
    <property type="entry name" value="alpha/beta-Hydrolases"/>
    <property type="match status" value="1"/>
</dbReference>
<dbReference type="RefSeq" id="WP_144326299.1">
    <property type="nucleotide sequence ID" value="NZ_VJNA01000020.1"/>
</dbReference>
<dbReference type="InterPro" id="IPR029058">
    <property type="entry name" value="AB_hydrolase_fold"/>
</dbReference>
<dbReference type="PRINTS" id="PR00412">
    <property type="entry name" value="EPOXHYDRLASE"/>
</dbReference>
<dbReference type="EMBL" id="VJNA01000020">
    <property type="protein sequence ID" value="TSE23837.1"/>
    <property type="molecule type" value="Genomic_DNA"/>
</dbReference>
<dbReference type="AlphaFoldDB" id="A0A554WJR8"/>
<gene>
    <name evidence="3" type="primary">ephA</name>
    <name evidence="3" type="ORF">Taqua_01724</name>
</gene>
<evidence type="ECO:0000256" key="1">
    <source>
        <dbReference type="ARBA" id="ARBA00022801"/>
    </source>
</evidence>
<protein>
    <submittedName>
        <fullName evidence="3">Epoxide hydrolase A</fullName>
        <ecNumber evidence="3">3.3.2.10</ecNumber>
    </submittedName>
</protein>
<feature type="domain" description="AB hydrolase-1" evidence="2">
    <location>
        <begin position="26"/>
        <end position="289"/>
    </location>
</feature>
<evidence type="ECO:0000259" key="2">
    <source>
        <dbReference type="Pfam" id="PF00561"/>
    </source>
</evidence>
<dbReference type="PRINTS" id="PR00111">
    <property type="entry name" value="ABHYDROLASE"/>
</dbReference>
<name>A0A554WJR8_9BURK</name>
<accession>A0A554WJR8</accession>
<evidence type="ECO:0000313" key="3">
    <source>
        <dbReference type="EMBL" id="TSE23837.1"/>
    </source>
</evidence>
<keyword evidence="4" id="KW-1185">Reference proteome</keyword>
<dbReference type="GO" id="GO:0004301">
    <property type="term" value="F:epoxide hydrolase activity"/>
    <property type="evidence" value="ECO:0007669"/>
    <property type="project" value="UniProtKB-EC"/>
</dbReference>
<evidence type="ECO:0000313" key="4">
    <source>
        <dbReference type="Proteomes" id="UP000318554"/>
    </source>
</evidence>
<dbReference type="InterPro" id="IPR000073">
    <property type="entry name" value="AB_hydrolase_1"/>
</dbReference>
<proteinExistence type="predicted"/>
<dbReference type="EC" id="3.3.2.10" evidence="3"/>
<reference evidence="3 4" key="1">
    <citation type="submission" date="2019-07" db="EMBL/GenBank/DDBJ databases">
        <title>Tepidimonas aquatica CLN-1 draft genome.</title>
        <authorList>
            <person name="Da Costa M.S."/>
            <person name="Froufe H.J.C."/>
            <person name="Egas C."/>
            <person name="Albuquerque L."/>
        </authorList>
    </citation>
    <scope>NUCLEOTIDE SEQUENCE [LARGE SCALE GENOMIC DNA]</scope>
    <source>
        <strain evidence="3 4">CLN-1</strain>
    </source>
</reference>
<dbReference type="Pfam" id="PF00561">
    <property type="entry name" value="Abhydrolase_1"/>
    <property type="match status" value="1"/>
</dbReference>
<dbReference type="Proteomes" id="UP000318554">
    <property type="component" value="Unassembled WGS sequence"/>
</dbReference>
<sequence length="308" mass="33535">MVETFELALPHGITLSVRAAGQTGRPVLLFLHGFPEAAFVWDEALVRFAKPEHGGWRCIAPNLRGYERSSAPATAEAYRARHLMQDIAALIDAVTAAGPTPGRVAAVVAHDWGGAVAWNLAALQPQRLQRLIILNSPHPGAFWRDLRHSPAQQAASAYMNFLARPDAAQRLSANGYARLWAFFRGMSDTSAWLTPALQAQYEAVWAMGLQGGLNYYVASPLRPPTADDPGAAGVELPDELLRVRVPTQVIWGLKDQALLPGLLDGLSDWVPDLHIERLPQASHWLLHEQPAQVLALIGGFLPSPERTG</sequence>
<dbReference type="PANTHER" id="PTHR43329">
    <property type="entry name" value="EPOXIDE HYDROLASE"/>
    <property type="match status" value="1"/>
</dbReference>
<dbReference type="InterPro" id="IPR000639">
    <property type="entry name" value="Epox_hydrolase-like"/>
</dbReference>
<dbReference type="OrthoDB" id="2987348at2"/>
<organism evidence="3 4">
    <name type="scientific">Tepidimonas aquatica</name>
    <dbReference type="NCBI Taxonomy" id="247482"/>
    <lineage>
        <taxon>Bacteria</taxon>
        <taxon>Pseudomonadati</taxon>
        <taxon>Pseudomonadota</taxon>
        <taxon>Betaproteobacteria</taxon>
        <taxon>Burkholderiales</taxon>
        <taxon>Tepidimonas</taxon>
    </lineage>
</organism>
<comment type="caution">
    <text evidence="3">The sequence shown here is derived from an EMBL/GenBank/DDBJ whole genome shotgun (WGS) entry which is preliminary data.</text>
</comment>
<keyword evidence="1 3" id="KW-0378">Hydrolase</keyword>